<name>A0AAV4PWG2_9ARAC</name>
<evidence type="ECO:0000313" key="2">
    <source>
        <dbReference type="EMBL" id="GIY00477.1"/>
    </source>
</evidence>
<proteinExistence type="predicted"/>
<organism evidence="2 3">
    <name type="scientific">Caerostris darwini</name>
    <dbReference type="NCBI Taxonomy" id="1538125"/>
    <lineage>
        <taxon>Eukaryota</taxon>
        <taxon>Metazoa</taxon>
        <taxon>Ecdysozoa</taxon>
        <taxon>Arthropoda</taxon>
        <taxon>Chelicerata</taxon>
        <taxon>Arachnida</taxon>
        <taxon>Araneae</taxon>
        <taxon>Araneomorphae</taxon>
        <taxon>Entelegynae</taxon>
        <taxon>Araneoidea</taxon>
        <taxon>Araneidae</taxon>
        <taxon>Caerostris</taxon>
    </lineage>
</organism>
<accession>A0AAV4PWG2</accession>
<protein>
    <submittedName>
        <fullName evidence="2">Uncharacterized protein</fullName>
    </submittedName>
</protein>
<dbReference type="EMBL" id="BPLQ01003435">
    <property type="protein sequence ID" value="GIY00477.1"/>
    <property type="molecule type" value="Genomic_DNA"/>
</dbReference>
<feature type="region of interest" description="Disordered" evidence="1">
    <location>
        <begin position="1"/>
        <end position="36"/>
    </location>
</feature>
<dbReference type="Proteomes" id="UP001054837">
    <property type="component" value="Unassembled WGS sequence"/>
</dbReference>
<evidence type="ECO:0000256" key="1">
    <source>
        <dbReference type="SAM" id="MobiDB-lite"/>
    </source>
</evidence>
<feature type="compositionally biased region" description="Polar residues" evidence="1">
    <location>
        <begin position="20"/>
        <end position="35"/>
    </location>
</feature>
<comment type="caution">
    <text evidence="2">The sequence shown here is derived from an EMBL/GenBank/DDBJ whole genome shotgun (WGS) entry which is preliminary data.</text>
</comment>
<sequence length="108" mass="12673">MDLTASEIGTSNKPRDRNLTKNSVFSQHISPPNSSDKYDKTYLFLLICAGKDKRRGDLNQQLVPEKRRSREDWERAMRSFAPEFYSPDNSRLHRASFREKIRELLLSI</sequence>
<dbReference type="AlphaFoldDB" id="A0AAV4PWG2"/>
<evidence type="ECO:0000313" key="3">
    <source>
        <dbReference type="Proteomes" id="UP001054837"/>
    </source>
</evidence>
<keyword evidence="3" id="KW-1185">Reference proteome</keyword>
<gene>
    <name evidence="2" type="ORF">CDAR_579741</name>
</gene>
<reference evidence="2 3" key="1">
    <citation type="submission" date="2021-06" db="EMBL/GenBank/DDBJ databases">
        <title>Caerostris darwini draft genome.</title>
        <authorList>
            <person name="Kono N."/>
            <person name="Arakawa K."/>
        </authorList>
    </citation>
    <scope>NUCLEOTIDE SEQUENCE [LARGE SCALE GENOMIC DNA]</scope>
</reference>